<accession>A0A5N5UI59</accession>
<protein>
    <submittedName>
        <fullName evidence="2">Uncharacterized protein</fullName>
    </submittedName>
</protein>
<sequence length="615" mass="68776">MQNGGNAVIEAPTSSGKTYTVSTTNWRDHPEIAGEQPVIMLSGSKKARDSAFEQGKSSSAATKRLRGREDTCPLAWGEYDEGENKVIAPEGMAPSAWFDEMCNTRGHTFSFAHGVFERAYDGDLPCSEDGKCASAEQWDAISQKDGEAHDYDVLHATHMFARVPQLIVDSNVVIDESPDYSVNLPKGRLRESVTSYLGEIDADVSRWADTVTLLRQGALPEGFAESLEDPGREWFRDDSNAHALTPGITRAIATAEERCHNLWVGESEYSYPELIPNRDTPDNNITIRIVFDENNEVRLLQAIPDFEKARSIIGLDAFPTMPLWEGNVLKSLTSKQVVGDEAKHQWRRNTRELRIVQIGDNKNTWTRNGFNEAKVRALVEELRWQHGDDFQTGITSKRFEPQLQEILTDADITTPQTLHLGNEKSLNDFDSEGVGLVAGCISPSSDHIKTWLALLDGDAAPKRECFSDYQGQEWLGPGSSVAMELLNDVQLNHVLQSCGRYARSPEKDDSGATVYVLSNVLPAEWTDKSVDDVTVLGKKQRDILEYLRLNEKVAPSSIEQQLDVTRKYVHDTLNKYTDYPWFKMEETEGHNEPNLYSTERCPSGILDISDTQGVN</sequence>
<dbReference type="EMBL" id="QJOW01000002">
    <property type="protein sequence ID" value="KAB7517092.1"/>
    <property type="molecule type" value="Genomic_DNA"/>
</dbReference>
<dbReference type="Proteomes" id="UP000326302">
    <property type="component" value="Unassembled WGS sequence"/>
</dbReference>
<evidence type="ECO:0000313" key="2">
    <source>
        <dbReference type="EMBL" id="KAB7517092.1"/>
    </source>
</evidence>
<feature type="region of interest" description="Disordered" evidence="1">
    <location>
        <begin position="44"/>
        <end position="67"/>
    </location>
</feature>
<evidence type="ECO:0000256" key="1">
    <source>
        <dbReference type="SAM" id="MobiDB-lite"/>
    </source>
</evidence>
<feature type="compositionally biased region" description="Polar residues" evidence="1">
    <location>
        <begin position="12"/>
        <end position="22"/>
    </location>
</feature>
<proteinExistence type="predicted"/>
<reference evidence="2 3" key="1">
    <citation type="submission" date="2019-10" db="EMBL/GenBank/DDBJ databases">
        <title>Unraveling microbial dark matter from salterns through culturing: the case of the genus Halosegnis.</title>
        <authorList>
            <person name="Duran-Viseras A."/>
            <person name="Andrei A.-S."/>
            <person name="Vera-Gargallo B."/>
            <person name="Ghai R."/>
            <person name="Sanchez-Porro C."/>
            <person name="Ventosa A."/>
        </authorList>
    </citation>
    <scope>NUCLEOTIDE SEQUENCE [LARGE SCALE GENOMIC DNA]</scope>
    <source>
        <strain evidence="2 3">F17-44</strain>
    </source>
</reference>
<gene>
    <name evidence="2" type="ORF">DMP03_06960</name>
</gene>
<feature type="region of interest" description="Disordered" evidence="1">
    <location>
        <begin position="591"/>
        <end position="615"/>
    </location>
</feature>
<comment type="caution">
    <text evidence="2">The sequence shown here is derived from an EMBL/GenBank/DDBJ whole genome shotgun (WGS) entry which is preliminary data.</text>
</comment>
<dbReference type="AlphaFoldDB" id="A0A5N5UI59"/>
<feature type="region of interest" description="Disordered" evidence="1">
    <location>
        <begin position="1"/>
        <end position="22"/>
    </location>
</feature>
<name>A0A5N5UI59_9EURY</name>
<organism evidence="2 3">
    <name type="scientific">Halosegnis rubeus</name>
    <dbReference type="NCBI Taxonomy" id="2212850"/>
    <lineage>
        <taxon>Archaea</taxon>
        <taxon>Methanobacteriati</taxon>
        <taxon>Methanobacteriota</taxon>
        <taxon>Stenosarchaea group</taxon>
        <taxon>Halobacteria</taxon>
        <taxon>Halobacteriales</taxon>
        <taxon>Natronomonadaceae</taxon>
        <taxon>Halosegnis</taxon>
    </lineage>
</organism>
<evidence type="ECO:0000313" key="3">
    <source>
        <dbReference type="Proteomes" id="UP000326302"/>
    </source>
</evidence>